<dbReference type="GeneID" id="8848549"/>
<feature type="region of interest" description="Disordered" evidence="5">
    <location>
        <begin position="1"/>
        <end position="32"/>
    </location>
</feature>
<keyword evidence="3" id="KW-0547">Nucleotide-binding</keyword>
<dbReference type="AlphaFoldDB" id="D2VAK4"/>
<dbReference type="OMA" id="PEYYVPR"/>
<dbReference type="Proteomes" id="UP000006671">
    <property type="component" value="Unassembled WGS sequence"/>
</dbReference>
<dbReference type="Pfam" id="PF03109">
    <property type="entry name" value="ABC1"/>
    <property type="match status" value="1"/>
</dbReference>
<dbReference type="EMBL" id="GG738860">
    <property type="protein sequence ID" value="EFC46091.1"/>
    <property type="molecule type" value="Genomic_DNA"/>
</dbReference>
<reference evidence="7 8" key="1">
    <citation type="journal article" date="2010" name="Cell">
        <title>The genome of Naegleria gruberi illuminates early eukaryotic versatility.</title>
        <authorList>
            <person name="Fritz-Laylin L.K."/>
            <person name="Prochnik S.E."/>
            <person name="Ginger M.L."/>
            <person name="Dacks J.B."/>
            <person name="Carpenter M.L."/>
            <person name="Field M.C."/>
            <person name="Kuo A."/>
            <person name="Paredez A."/>
            <person name="Chapman J."/>
            <person name="Pham J."/>
            <person name="Shu S."/>
            <person name="Neupane R."/>
            <person name="Cipriano M."/>
            <person name="Mancuso J."/>
            <person name="Tu H."/>
            <person name="Salamov A."/>
            <person name="Lindquist E."/>
            <person name="Shapiro H."/>
            <person name="Lucas S."/>
            <person name="Grigoriev I.V."/>
            <person name="Cande W.Z."/>
            <person name="Fulton C."/>
            <person name="Rokhsar D.S."/>
            <person name="Dawson S.C."/>
        </authorList>
    </citation>
    <scope>NUCLEOTIDE SEQUENCE [LARGE SCALE GENOMIC DNA]</scope>
    <source>
        <strain evidence="7 8">NEG-M</strain>
    </source>
</reference>
<feature type="domain" description="ABC1 atypical kinase-like" evidence="6">
    <location>
        <begin position="146"/>
        <end position="402"/>
    </location>
</feature>
<dbReference type="KEGG" id="ngr:NAEGRDRAFT_32595"/>
<dbReference type="SUPFAM" id="SSF56112">
    <property type="entry name" value="Protein kinase-like (PK-like)"/>
    <property type="match status" value="1"/>
</dbReference>
<dbReference type="FunCoup" id="D2VAK4">
    <property type="interactions" value="138"/>
</dbReference>
<keyword evidence="8" id="KW-1185">Reference proteome</keyword>
<feature type="compositionally biased region" description="Basic and acidic residues" evidence="5">
    <location>
        <begin position="8"/>
        <end position="32"/>
    </location>
</feature>
<dbReference type="STRING" id="5762.D2VAK4"/>
<name>D2VAK4_NAEGR</name>
<evidence type="ECO:0000259" key="6">
    <source>
        <dbReference type="Pfam" id="PF03109"/>
    </source>
</evidence>
<dbReference type="Gene3D" id="1.10.510.10">
    <property type="entry name" value="Transferase(Phosphotransferase) domain 1"/>
    <property type="match status" value="1"/>
</dbReference>
<dbReference type="RefSeq" id="XP_002678835.1">
    <property type="nucleotide sequence ID" value="XM_002678789.1"/>
</dbReference>
<keyword evidence="4" id="KW-0067">ATP-binding</keyword>
<evidence type="ECO:0000256" key="3">
    <source>
        <dbReference type="ARBA" id="ARBA00022741"/>
    </source>
</evidence>
<sequence>MYDSLIHGQKDISEIKSTQEKKPETEHTESDEIHLRHTNSFLKENKVPSNSVSRAIQFAALGIKLGVNTAKEQYFSKKPEATETSQTSDSEKKNISVTDVLTEKNAEILADTLCKMRGAALKIGQIMSIQDESTVPPVIQKALEKVRHSANVMPTWQLEQAMSAEFGEAWKSGFKHFDTKPIAAASIGQVHKGVLANGKEVAIKVQYPGVADSIESDIRNVERIIKYTNLVPRGAFLGQTMEQARKELTQECDYVREAKSQKMFRKLIQDDAIAEKNRGYVTDVPMTSYSVPEVFDEFTTRRVLCTELIKYGKTIEQIKEEYPIEVRNRVAKLILKLCLKELFEFRFMQTDPNWANFFYDPKTDTLHLLDFGACLEFPQEFVDQYLRVVHASATKDFETVIDASRKMGFLTGQESKEMNEAHATAAMHIGEPFACEGIYDFRSKAIPERVTKIIPTMLKQRLTAPPPVTYSLHRKLSGAFLLCNKLDVAIECREIFLDVYNRYMEKRGHLINKQ</sequence>
<dbReference type="VEuPathDB" id="AmoebaDB:NAEGRDRAFT_32595"/>
<dbReference type="PANTHER" id="PTHR43851">
    <property type="match status" value="1"/>
</dbReference>
<accession>D2VAK4</accession>
<dbReference type="OrthoDB" id="201153at2759"/>
<dbReference type="GO" id="GO:0016740">
    <property type="term" value="F:transferase activity"/>
    <property type="evidence" value="ECO:0007669"/>
    <property type="project" value="UniProtKB-KW"/>
</dbReference>
<dbReference type="PANTHER" id="PTHR43851:SF3">
    <property type="entry name" value="COENZYME Q8"/>
    <property type="match status" value="1"/>
</dbReference>
<dbReference type="InterPro" id="IPR051409">
    <property type="entry name" value="Atypical_kinase_ADCK"/>
</dbReference>
<dbReference type="InParanoid" id="D2VAK4"/>
<evidence type="ECO:0000256" key="1">
    <source>
        <dbReference type="ARBA" id="ARBA00009670"/>
    </source>
</evidence>
<comment type="similarity">
    <text evidence="1">Belongs to the protein kinase superfamily. ADCK protein kinase family.</text>
</comment>
<evidence type="ECO:0000256" key="5">
    <source>
        <dbReference type="SAM" id="MobiDB-lite"/>
    </source>
</evidence>
<evidence type="ECO:0000256" key="2">
    <source>
        <dbReference type="ARBA" id="ARBA00022679"/>
    </source>
</evidence>
<organism evidence="8">
    <name type="scientific">Naegleria gruberi</name>
    <name type="common">Amoeba</name>
    <dbReference type="NCBI Taxonomy" id="5762"/>
    <lineage>
        <taxon>Eukaryota</taxon>
        <taxon>Discoba</taxon>
        <taxon>Heterolobosea</taxon>
        <taxon>Tetramitia</taxon>
        <taxon>Eutetramitia</taxon>
        <taxon>Vahlkampfiidae</taxon>
        <taxon>Naegleria</taxon>
    </lineage>
</organism>
<evidence type="ECO:0000313" key="8">
    <source>
        <dbReference type="Proteomes" id="UP000006671"/>
    </source>
</evidence>
<gene>
    <name evidence="7" type="ORF">NAEGRDRAFT_32595</name>
</gene>
<dbReference type="InterPro" id="IPR004147">
    <property type="entry name" value="ABC1_dom"/>
</dbReference>
<evidence type="ECO:0000313" key="7">
    <source>
        <dbReference type="EMBL" id="EFC46091.1"/>
    </source>
</evidence>
<dbReference type="InterPro" id="IPR034646">
    <property type="entry name" value="ADCK3_dom"/>
</dbReference>
<dbReference type="InterPro" id="IPR011009">
    <property type="entry name" value="Kinase-like_dom_sf"/>
</dbReference>
<protein>
    <submittedName>
        <fullName evidence="7">Predicted protein</fullName>
    </submittedName>
</protein>
<proteinExistence type="inferred from homology"/>
<dbReference type="eggNOG" id="KOG1234">
    <property type="taxonomic scope" value="Eukaryota"/>
</dbReference>
<dbReference type="GO" id="GO:0006744">
    <property type="term" value="P:ubiquinone biosynthetic process"/>
    <property type="evidence" value="ECO:0007669"/>
    <property type="project" value="TreeGrafter"/>
</dbReference>
<dbReference type="GO" id="GO:0005524">
    <property type="term" value="F:ATP binding"/>
    <property type="evidence" value="ECO:0007669"/>
    <property type="project" value="UniProtKB-KW"/>
</dbReference>
<dbReference type="CDD" id="cd13970">
    <property type="entry name" value="ABC1_ADCK3"/>
    <property type="match status" value="1"/>
</dbReference>
<keyword evidence="2" id="KW-0808">Transferase</keyword>
<evidence type="ECO:0000256" key="4">
    <source>
        <dbReference type="ARBA" id="ARBA00022840"/>
    </source>
</evidence>